<feature type="compositionally biased region" description="Polar residues" evidence="1">
    <location>
        <begin position="47"/>
        <end position="62"/>
    </location>
</feature>
<evidence type="ECO:0000256" key="2">
    <source>
        <dbReference type="SAM" id="SignalP"/>
    </source>
</evidence>
<dbReference type="EMBL" id="JAUSTQ010000001">
    <property type="protein sequence ID" value="MDQ0158170.1"/>
    <property type="molecule type" value="Genomic_DNA"/>
</dbReference>
<comment type="caution">
    <text evidence="3">The sequence shown here is derived from an EMBL/GenBank/DDBJ whole genome shotgun (WGS) entry which is preliminary data.</text>
</comment>
<dbReference type="RefSeq" id="WP_306973670.1">
    <property type="nucleotide sequence ID" value="NZ_JAUSTQ010000001.1"/>
</dbReference>
<organism evidence="3 4">
    <name type="scientific">Alkalibacillus salilacus</name>
    <dbReference type="NCBI Taxonomy" id="284582"/>
    <lineage>
        <taxon>Bacteria</taxon>
        <taxon>Bacillati</taxon>
        <taxon>Bacillota</taxon>
        <taxon>Bacilli</taxon>
        <taxon>Bacillales</taxon>
        <taxon>Bacillaceae</taxon>
        <taxon>Alkalibacillus</taxon>
    </lineage>
</organism>
<accession>A0ABT9VB29</accession>
<name>A0ABT9VB29_9BACI</name>
<protein>
    <recommendedName>
        <fullName evidence="5">YusW-like protein</fullName>
    </recommendedName>
</protein>
<keyword evidence="4" id="KW-1185">Reference proteome</keyword>
<reference evidence="3 4" key="1">
    <citation type="submission" date="2023-07" db="EMBL/GenBank/DDBJ databases">
        <title>Genomic Encyclopedia of Type Strains, Phase IV (KMG-IV): sequencing the most valuable type-strain genomes for metagenomic binning, comparative biology and taxonomic classification.</title>
        <authorList>
            <person name="Goeker M."/>
        </authorList>
    </citation>
    <scope>NUCLEOTIDE SEQUENCE [LARGE SCALE GENOMIC DNA]</scope>
    <source>
        <strain evidence="3 4">DSM 16460</strain>
    </source>
</reference>
<dbReference type="Pfam" id="PF14039">
    <property type="entry name" value="YusW"/>
    <property type="match status" value="1"/>
</dbReference>
<evidence type="ECO:0000313" key="4">
    <source>
        <dbReference type="Proteomes" id="UP001224359"/>
    </source>
</evidence>
<feature type="chain" id="PRO_5046470620" description="YusW-like protein" evidence="2">
    <location>
        <begin position="20"/>
        <end position="173"/>
    </location>
</feature>
<evidence type="ECO:0008006" key="5">
    <source>
        <dbReference type="Google" id="ProtNLM"/>
    </source>
</evidence>
<keyword evidence="2" id="KW-0732">Signal</keyword>
<evidence type="ECO:0000256" key="1">
    <source>
        <dbReference type="SAM" id="MobiDB-lite"/>
    </source>
</evidence>
<dbReference type="PROSITE" id="PS51257">
    <property type="entry name" value="PROKAR_LIPOPROTEIN"/>
    <property type="match status" value="1"/>
</dbReference>
<feature type="region of interest" description="Disordered" evidence="1">
    <location>
        <begin position="24"/>
        <end position="67"/>
    </location>
</feature>
<sequence>MRWMFIFILSFILILTACGGNDTGNSGGDASSEENSTTTNQEDESASDGSNTEDTQSDASNSDNERDLFHDVISYELEIEFSNGDEWSYDYEVENDGKEGEIERDSESDLDGRDAIDQIENMIEAVQPAPDLSYDEALQRIYDHLEINQEDVQAVELDVDFGNGDTLEIERTF</sequence>
<gene>
    <name evidence="3" type="ORF">J2S77_000120</name>
</gene>
<evidence type="ECO:0000313" key="3">
    <source>
        <dbReference type="EMBL" id="MDQ0158170.1"/>
    </source>
</evidence>
<dbReference type="Proteomes" id="UP001224359">
    <property type="component" value="Unassembled WGS sequence"/>
</dbReference>
<feature type="signal peptide" evidence="2">
    <location>
        <begin position="1"/>
        <end position="19"/>
    </location>
</feature>
<dbReference type="InterPro" id="IPR025623">
    <property type="entry name" value="YusW"/>
</dbReference>
<proteinExistence type="predicted"/>